<organism evidence="2">
    <name type="scientific">Tolypothrix bouteillei VB521301</name>
    <dbReference type="NCBI Taxonomy" id="1479485"/>
    <lineage>
        <taxon>Bacteria</taxon>
        <taxon>Bacillati</taxon>
        <taxon>Cyanobacteriota</taxon>
        <taxon>Cyanophyceae</taxon>
        <taxon>Nostocales</taxon>
        <taxon>Tolypothrichaceae</taxon>
        <taxon>Tolypothrix</taxon>
    </lineage>
</organism>
<dbReference type="EMBL" id="JHEG04000001">
    <property type="protein sequence ID" value="KAF3889863.1"/>
    <property type="molecule type" value="Genomic_DNA"/>
</dbReference>
<comment type="caution">
    <text evidence="2">The sequence shown here is derived from an EMBL/GenBank/DDBJ whole genome shotgun (WGS) entry which is preliminary data.</text>
</comment>
<reference evidence="2" key="1">
    <citation type="journal article" date="2015" name="Genome Announc.">
        <title>Draft Genome Sequence of Tolypothrix boutellei Strain VB521301.</title>
        <authorList>
            <person name="Chandrababunaidu M.M."/>
            <person name="Singh D."/>
            <person name="Sen D."/>
            <person name="Bhan S."/>
            <person name="Das S."/>
            <person name="Gupta A."/>
            <person name="Adhikary S.P."/>
            <person name="Tripathy S."/>
        </authorList>
    </citation>
    <scope>NUCLEOTIDE SEQUENCE</scope>
    <source>
        <strain evidence="2">VB521301</strain>
    </source>
</reference>
<dbReference type="RefSeq" id="WP_038072133.1">
    <property type="nucleotide sequence ID" value="NZ_JHEG04000001.1"/>
</dbReference>
<dbReference type="GO" id="GO:0042597">
    <property type="term" value="C:periplasmic space"/>
    <property type="evidence" value="ECO:0007669"/>
    <property type="project" value="InterPro"/>
</dbReference>
<name>A0A0C1R3C2_9CYAN</name>
<sequence>MQPHLISILIVTISFAIAFGEAKTFAQPSTELGTLKVKPHDGAISQKDSLSEVQDINLTDKQKKQIWQIRQEILPQISELIPQPQLTEEQQNQLQSGHTVQITLQGPTSEQKAKLQELMQLYVQKIEAILTPEQRQKLRNNEKDLVFFEQRVNW</sequence>
<evidence type="ECO:0000313" key="3">
    <source>
        <dbReference type="Proteomes" id="UP000029738"/>
    </source>
</evidence>
<dbReference type="STRING" id="1479485.DA73_0236460"/>
<dbReference type="OrthoDB" id="513039at2"/>
<reference evidence="1" key="2">
    <citation type="submission" date="2019-11" db="EMBL/GenBank/DDBJ databases">
        <title>Improved Assembly of Tolypothrix boutellei genome.</title>
        <authorList>
            <person name="Sarangi A.N."/>
            <person name="Mukherjee M."/>
            <person name="Ghosh S."/>
            <person name="Singh D."/>
            <person name="Das A."/>
            <person name="Kant S."/>
            <person name="Prusty A."/>
            <person name="Tripathy S."/>
        </authorList>
    </citation>
    <scope>NUCLEOTIDE SEQUENCE</scope>
    <source>
        <strain evidence="1">VB521301</strain>
    </source>
</reference>
<accession>A0A0C1R3C2</accession>
<keyword evidence="3" id="KW-1185">Reference proteome</keyword>
<dbReference type="EMBL" id="JHEG02000059">
    <property type="protein sequence ID" value="KIE06780.1"/>
    <property type="molecule type" value="Genomic_DNA"/>
</dbReference>
<proteinExistence type="predicted"/>
<protein>
    <submittedName>
        <fullName evidence="2">Uncharacterized protein</fullName>
    </submittedName>
</protein>
<gene>
    <name evidence="2" type="ORF">DA73_0236460</name>
    <name evidence="1" type="ORF">DA73_0400033650</name>
</gene>
<dbReference type="Pfam" id="PF07813">
    <property type="entry name" value="LTXXQ"/>
    <property type="match status" value="1"/>
</dbReference>
<dbReference type="Proteomes" id="UP000029738">
    <property type="component" value="Unassembled WGS sequence"/>
</dbReference>
<dbReference type="InterPro" id="IPR012899">
    <property type="entry name" value="LTXXQ"/>
</dbReference>
<dbReference type="AlphaFoldDB" id="A0A0C1R3C2"/>
<evidence type="ECO:0000313" key="1">
    <source>
        <dbReference type="EMBL" id="KAF3889863.1"/>
    </source>
</evidence>
<evidence type="ECO:0000313" key="2">
    <source>
        <dbReference type="EMBL" id="KIE06780.1"/>
    </source>
</evidence>